<dbReference type="Gene3D" id="1.10.10.10">
    <property type="entry name" value="Winged helix-like DNA-binding domain superfamily/Winged helix DNA-binding domain"/>
    <property type="match status" value="1"/>
</dbReference>
<reference evidence="5 6" key="1">
    <citation type="journal article" date="2013" name="Genome Announc.">
        <title>Genome sequences for three denitrifying bacterial strains isolated from a uranium- and nitrate-contaminated subsurface environment.</title>
        <authorList>
            <person name="Venkatramanan R."/>
            <person name="Prakash O."/>
            <person name="Woyke T."/>
            <person name="Chain P."/>
            <person name="Goodwin L.A."/>
            <person name="Watson D."/>
            <person name="Brooks S."/>
            <person name="Kostka J.E."/>
            <person name="Green S.J."/>
        </authorList>
    </citation>
    <scope>NUCLEOTIDE SEQUENCE [LARGE SCALE GENOMIC DNA]</scope>
    <source>
        <strain evidence="5 6">1NES1</strain>
    </source>
</reference>
<dbReference type="InterPro" id="IPR036388">
    <property type="entry name" value="WH-like_DNA-bd_sf"/>
</dbReference>
<keyword evidence="3" id="KW-0804">Transcription</keyword>
<dbReference type="InterPro" id="IPR011991">
    <property type="entry name" value="ArsR-like_HTH"/>
</dbReference>
<protein>
    <submittedName>
        <fullName evidence="5">HTH-type transcriptional regulator</fullName>
    </submittedName>
</protein>
<keyword evidence="1" id="KW-0805">Transcription regulation</keyword>
<evidence type="ECO:0000256" key="1">
    <source>
        <dbReference type="ARBA" id="ARBA00023015"/>
    </source>
</evidence>
<proteinExistence type="predicted"/>
<evidence type="ECO:0000256" key="3">
    <source>
        <dbReference type="ARBA" id="ARBA00023163"/>
    </source>
</evidence>
<dbReference type="EMBL" id="CP005587">
    <property type="protein sequence ID" value="AGK58274.1"/>
    <property type="molecule type" value="Genomic_DNA"/>
</dbReference>
<dbReference type="SUPFAM" id="SSF46785">
    <property type="entry name" value="Winged helix' DNA-binding domain"/>
    <property type="match status" value="1"/>
</dbReference>
<dbReference type="AlphaFoldDB" id="N0B428"/>
<dbReference type="STRING" id="670307.HYPDE_33008"/>
<keyword evidence="6" id="KW-1185">Reference proteome</keyword>
<dbReference type="PROSITE" id="PS51118">
    <property type="entry name" value="HTH_HXLR"/>
    <property type="match status" value="1"/>
</dbReference>
<sequence>MPATNPLQRFKEDAEKRGGPLAANVYAEACPSRALLALVADKWTLLIMPALRRGPMRNGDLMRLIEGVSQKMLTQTLRTLESNGLVRRIDYLEVPPRVEYELTDLGRSLADAIRKLDSWVEAHIAEVEEAREEFEKRERINNR</sequence>
<dbReference type="KEGG" id="hdt:HYPDE_33008"/>
<dbReference type="Pfam" id="PF01638">
    <property type="entry name" value="HxlR"/>
    <property type="match status" value="1"/>
</dbReference>
<evidence type="ECO:0000259" key="4">
    <source>
        <dbReference type="PROSITE" id="PS51118"/>
    </source>
</evidence>
<dbReference type="PANTHER" id="PTHR33204:SF18">
    <property type="entry name" value="TRANSCRIPTIONAL REGULATORY PROTEIN"/>
    <property type="match status" value="1"/>
</dbReference>
<organism evidence="5 6">
    <name type="scientific">Hyphomicrobium denitrificans 1NES1</name>
    <dbReference type="NCBI Taxonomy" id="670307"/>
    <lineage>
        <taxon>Bacteria</taxon>
        <taxon>Pseudomonadati</taxon>
        <taxon>Pseudomonadota</taxon>
        <taxon>Alphaproteobacteria</taxon>
        <taxon>Hyphomicrobiales</taxon>
        <taxon>Hyphomicrobiaceae</taxon>
        <taxon>Hyphomicrobium</taxon>
    </lineage>
</organism>
<dbReference type="InterPro" id="IPR002577">
    <property type="entry name" value="HTH_HxlR"/>
</dbReference>
<dbReference type="HOGENOM" id="CLU_111585_2_3_5"/>
<dbReference type="OrthoDB" id="9800350at2"/>
<feature type="domain" description="HTH hxlR-type" evidence="4">
    <location>
        <begin position="30"/>
        <end position="128"/>
    </location>
</feature>
<evidence type="ECO:0000313" key="5">
    <source>
        <dbReference type="EMBL" id="AGK58274.1"/>
    </source>
</evidence>
<keyword evidence="2" id="KW-0238">DNA-binding</keyword>
<accession>N0B428</accession>
<dbReference type="GO" id="GO:0006355">
    <property type="term" value="P:regulation of DNA-templated transcription"/>
    <property type="evidence" value="ECO:0007669"/>
    <property type="project" value="UniProtKB-ARBA"/>
</dbReference>
<dbReference type="GO" id="GO:0003677">
    <property type="term" value="F:DNA binding"/>
    <property type="evidence" value="ECO:0007669"/>
    <property type="project" value="UniProtKB-KW"/>
</dbReference>
<dbReference type="Proteomes" id="UP000005952">
    <property type="component" value="Chromosome"/>
</dbReference>
<dbReference type="CDD" id="cd00090">
    <property type="entry name" value="HTH_ARSR"/>
    <property type="match status" value="1"/>
</dbReference>
<name>N0B428_9HYPH</name>
<evidence type="ECO:0000256" key="2">
    <source>
        <dbReference type="ARBA" id="ARBA00023125"/>
    </source>
</evidence>
<gene>
    <name evidence="5" type="ORF">HYPDE_33008</name>
</gene>
<dbReference type="PANTHER" id="PTHR33204">
    <property type="entry name" value="TRANSCRIPTIONAL REGULATOR, MARR FAMILY"/>
    <property type="match status" value="1"/>
</dbReference>
<dbReference type="RefSeq" id="WP_015598300.1">
    <property type="nucleotide sequence ID" value="NC_021172.1"/>
</dbReference>
<dbReference type="eggNOG" id="COG1733">
    <property type="taxonomic scope" value="Bacteria"/>
</dbReference>
<dbReference type="InterPro" id="IPR036390">
    <property type="entry name" value="WH_DNA-bd_sf"/>
</dbReference>
<evidence type="ECO:0000313" key="6">
    <source>
        <dbReference type="Proteomes" id="UP000005952"/>
    </source>
</evidence>